<keyword evidence="3" id="KW-1185">Reference proteome</keyword>
<proteinExistence type="predicted"/>
<feature type="region of interest" description="Disordered" evidence="1">
    <location>
        <begin position="57"/>
        <end position="102"/>
    </location>
</feature>
<dbReference type="Proteomes" id="UP000821866">
    <property type="component" value="Chromosome 2"/>
</dbReference>
<comment type="caution">
    <text evidence="2">The sequence shown here is derived from an EMBL/GenBank/DDBJ whole genome shotgun (WGS) entry which is preliminary data.</text>
</comment>
<evidence type="ECO:0000313" key="2">
    <source>
        <dbReference type="EMBL" id="KAH8034186.1"/>
    </source>
</evidence>
<sequence>MRNSWTSSKLSSPRAVKTRLTIVLGHQIRQRSVAMMPWKGKVRLAYKRQVTCHSQQVMSRQHKSYMKRRHEATPAKSSSHSFGDQRATLLEKPRRWREPQTTNQLLSLKKLSPLILMTMSQWTSPSSYYKSVTTMLC</sequence>
<accession>A0A9J6EIN6</accession>
<dbReference type="AlphaFoldDB" id="A0A9J6EIN6"/>
<protein>
    <submittedName>
        <fullName evidence="2">Uncharacterized protein</fullName>
    </submittedName>
</protein>
<reference evidence="2" key="1">
    <citation type="journal article" date="2020" name="Cell">
        <title>Large-Scale Comparative Analyses of Tick Genomes Elucidate Their Genetic Diversity and Vector Capacities.</title>
        <authorList>
            <consortium name="Tick Genome and Microbiome Consortium (TIGMIC)"/>
            <person name="Jia N."/>
            <person name="Wang J."/>
            <person name="Shi W."/>
            <person name="Du L."/>
            <person name="Sun Y."/>
            <person name="Zhan W."/>
            <person name="Jiang J.F."/>
            <person name="Wang Q."/>
            <person name="Zhang B."/>
            <person name="Ji P."/>
            <person name="Bell-Sakyi L."/>
            <person name="Cui X.M."/>
            <person name="Yuan T.T."/>
            <person name="Jiang B.G."/>
            <person name="Yang W.F."/>
            <person name="Lam T.T."/>
            <person name="Chang Q.C."/>
            <person name="Ding S.J."/>
            <person name="Wang X.J."/>
            <person name="Zhu J.G."/>
            <person name="Ruan X.D."/>
            <person name="Zhao L."/>
            <person name="Wei J.T."/>
            <person name="Ye R.Z."/>
            <person name="Que T.C."/>
            <person name="Du C.H."/>
            <person name="Zhou Y.H."/>
            <person name="Cheng J.X."/>
            <person name="Dai P.F."/>
            <person name="Guo W.B."/>
            <person name="Han X.H."/>
            <person name="Huang E.J."/>
            <person name="Li L.F."/>
            <person name="Wei W."/>
            <person name="Gao Y.C."/>
            <person name="Liu J.Z."/>
            <person name="Shao H.Z."/>
            <person name="Wang X."/>
            <person name="Wang C.C."/>
            <person name="Yang T.C."/>
            <person name="Huo Q.B."/>
            <person name="Li W."/>
            <person name="Chen H.Y."/>
            <person name="Chen S.E."/>
            <person name="Zhou L.G."/>
            <person name="Ni X.B."/>
            <person name="Tian J.H."/>
            <person name="Sheng Y."/>
            <person name="Liu T."/>
            <person name="Pan Y.S."/>
            <person name="Xia L.Y."/>
            <person name="Li J."/>
            <person name="Zhao F."/>
            <person name="Cao W.C."/>
        </authorList>
    </citation>
    <scope>NUCLEOTIDE SEQUENCE</scope>
    <source>
        <strain evidence="2">Rmic-2018</strain>
    </source>
</reference>
<dbReference type="EMBL" id="JABSTU010000004">
    <property type="protein sequence ID" value="KAH8034186.1"/>
    <property type="molecule type" value="Genomic_DNA"/>
</dbReference>
<evidence type="ECO:0000256" key="1">
    <source>
        <dbReference type="SAM" id="MobiDB-lite"/>
    </source>
</evidence>
<feature type="compositionally biased region" description="Basic residues" evidence="1">
    <location>
        <begin position="60"/>
        <end position="70"/>
    </location>
</feature>
<evidence type="ECO:0000313" key="3">
    <source>
        <dbReference type="Proteomes" id="UP000821866"/>
    </source>
</evidence>
<feature type="compositionally biased region" description="Basic and acidic residues" evidence="1">
    <location>
        <begin position="89"/>
        <end position="98"/>
    </location>
</feature>
<organism evidence="2 3">
    <name type="scientific">Rhipicephalus microplus</name>
    <name type="common">Cattle tick</name>
    <name type="synonym">Boophilus microplus</name>
    <dbReference type="NCBI Taxonomy" id="6941"/>
    <lineage>
        <taxon>Eukaryota</taxon>
        <taxon>Metazoa</taxon>
        <taxon>Ecdysozoa</taxon>
        <taxon>Arthropoda</taxon>
        <taxon>Chelicerata</taxon>
        <taxon>Arachnida</taxon>
        <taxon>Acari</taxon>
        <taxon>Parasitiformes</taxon>
        <taxon>Ixodida</taxon>
        <taxon>Ixodoidea</taxon>
        <taxon>Ixodidae</taxon>
        <taxon>Rhipicephalinae</taxon>
        <taxon>Rhipicephalus</taxon>
        <taxon>Boophilus</taxon>
    </lineage>
</organism>
<name>A0A9J6EIN6_RHIMP</name>
<reference evidence="2" key="2">
    <citation type="submission" date="2021-09" db="EMBL/GenBank/DDBJ databases">
        <authorList>
            <person name="Jia N."/>
            <person name="Wang J."/>
            <person name="Shi W."/>
            <person name="Du L."/>
            <person name="Sun Y."/>
            <person name="Zhan W."/>
            <person name="Jiang J."/>
            <person name="Wang Q."/>
            <person name="Zhang B."/>
            <person name="Ji P."/>
            <person name="Sakyi L.B."/>
            <person name="Cui X."/>
            <person name="Yuan T."/>
            <person name="Jiang B."/>
            <person name="Yang W."/>
            <person name="Lam T.T.-Y."/>
            <person name="Chang Q."/>
            <person name="Ding S."/>
            <person name="Wang X."/>
            <person name="Zhu J."/>
            <person name="Ruan X."/>
            <person name="Zhao L."/>
            <person name="Wei J."/>
            <person name="Que T."/>
            <person name="Du C."/>
            <person name="Cheng J."/>
            <person name="Dai P."/>
            <person name="Han X."/>
            <person name="Huang E."/>
            <person name="Gao Y."/>
            <person name="Liu J."/>
            <person name="Shao H."/>
            <person name="Ye R."/>
            <person name="Li L."/>
            <person name="Wei W."/>
            <person name="Wang X."/>
            <person name="Wang C."/>
            <person name="Huo Q."/>
            <person name="Li W."/>
            <person name="Guo W."/>
            <person name="Chen H."/>
            <person name="Chen S."/>
            <person name="Zhou L."/>
            <person name="Zhou L."/>
            <person name="Ni X."/>
            <person name="Tian J."/>
            <person name="Zhou Y."/>
            <person name="Sheng Y."/>
            <person name="Liu T."/>
            <person name="Pan Y."/>
            <person name="Xia L."/>
            <person name="Li J."/>
            <person name="Zhao F."/>
            <person name="Cao W."/>
        </authorList>
    </citation>
    <scope>NUCLEOTIDE SEQUENCE</scope>
    <source>
        <strain evidence="2">Rmic-2018</strain>
        <tissue evidence="2">Larvae</tissue>
    </source>
</reference>
<gene>
    <name evidence="2" type="ORF">HPB51_021597</name>
</gene>